<dbReference type="InterPro" id="IPR001932">
    <property type="entry name" value="PPM-type_phosphatase-like_dom"/>
</dbReference>
<evidence type="ECO:0000259" key="19">
    <source>
        <dbReference type="PROSITE" id="PS51746"/>
    </source>
</evidence>
<evidence type="ECO:0000313" key="20">
    <source>
        <dbReference type="EMBL" id="OCT98302.1"/>
    </source>
</evidence>
<dbReference type="PANTHER" id="PTHR13832:SF233">
    <property type="entry name" value="PROTEIN PHOSPHATASE 1F"/>
    <property type="match status" value="1"/>
</dbReference>
<evidence type="ECO:0000256" key="14">
    <source>
        <dbReference type="ARBA" id="ARBA00056926"/>
    </source>
</evidence>
<feature type="domain" description="PPM-type phosphatase" evidence="19">
    <location>
        <begin position="130"/>
        <end position="396"/>
    </location>
</feature>
<evidence type="ECO:0000313" key="21">
    <source>
        <dbReference type="Proteomes" id="UP000694892"/>
    </source>
</evidence>
<keyword evidence="6" id="KW-0053">Apoptosis</keyword>
<comment type="similarity">
    <text evidence="3 18">Belongs to the PP2C family.</text>
</comment>
<keyword evidence="9" id="KW-0460">Magnesium</keyword>
<dbReference type="GO" id="GO:0046872">
    <property type="term" value="F:metal ion binding"/>
    <property type="evidence" value="ECO:0007669"/>
    <property type="project" value="UniProtKB-KW"/>
</dbReference>
<dbReference type="SMART" id="SM00332">
    <property type="entry name" value="PP2Cc"/>
    <property type="match status" value="1"/>
</dbReference>
<evidence type="ECO:0000256" key="4">
    <source>
        <dbReference type="ARBA" id="ARBA00013081"/>
    </source>
</evidence>
<evidence type="ECO:0000256" key="13">
    <source>
        <dbReference type="ARBA" id="ARBA00048336"/>
    </source>
</evidence>
<gene>
    <name evidence="20" type="ORF">XELAEV_18010533mg</name>
</gene>
<reference evidence="21" key="1">
    <citation type="journal article" date="2016" name="Nature">
        <title>Genome evolution in the allotetraploid frog Xenopus laevis.</title>
        <authorList>
            <person name="Session A.M."/>
            <person name="Uno Y."/>
            <person name="Kwon T."/>
            <person name="Chapman J.A."/>
            <person name="Toyoda A."/>
            <person name="Takahashi S."/>
            <person name="Fukui A."/>
            <person name="Hikosaka A."/>
            <person name="Suzuki A."/>
            <person name="Kondo M."/>
            <person name="van Heeringen S.J."/>
            <person name="Quigley I."/>
            <person name="Heinz S."/>
            <person name="Ogino H."/>
            <person name="Ochi H."/>
            <person name="Hellsten U."/>
            <person name="Lyons J.B."/>
            <person name="Simakov O."/>
            <person name="Putnam N."/>
            <person name="Stites J."/>
            <person name="Kuroki Y."/>
            <person name="Tanaka T."/>
            <person name="Michiue T."/>
            <person name="Watanabe M."/>
            <person name="Bogdanovic O."/>
            <person name="Lister R."/>
            <person name="Georgiou G."/>
            <person name="Paranjpe S.S."/>
            <person name="van Kruijsbergen I."/>
            <person name="Shu S."/>
            <person name="Carlson J."/>
            <person name="Kinoshita T."/>
            <person name="Ohta Y."/>
            <person name="Mawaribuchi S."/>
            <person name="Jenkins J."/>
            <person name="Grimwood J."/>
            <person name="Schmutz J."/>
            <person name="Mitros T."/>
            <person name="Mozaffari S.V."/>
            <person name="Suzuki Y."/>
            <person name="Haramoto Y."/>
            <person name="Yamamoto T.S."/>
            <person name="Takagi C."/>
            <person name="Heald R."/>
            <person name="Miller K."/>
            <person name="Haudenschild C."/>
            <person name="Kitzman J."/>
            <person name="Nakayama T."/>
            <person name="Izutsu Y."/>
            <person name="Robert J."/>
            <person name="Fortriede J."/>
            <person name="Burns K."/>
            <person name="Lotay V."/>
            <person name="Karimi K."/>
            <person name="Yasuoka Y."/>
            <person name="Dichmann D.S."/>
            <person name="Flajnik M.F."/>
            <person name="Houston D.W."/>
            <person name="Shendure J."/>
            <person name="DuPasquier L."/>
            <person name="Vize P.D."/>
            <person name="Zorn A.M."/>
            <person name="Ito M."/>
            <person name="Marcotte E.M."/>
            <person name="Wallingford J.B."/>
            <person name="Ito Y."/>
            <person name="Asashima M."/>
            <person name="Ueno N."/>
            <person name="Matsuda Y."/>
            <person name="Veenstra G.J."/>
            <person name="Fujiyama A."/>
            <person name="Harland R.M."/>
            <person name="Taira M."/>
            <person name="Rokhsar D.S."/>
        </authorList>
    </citation>
    <scope>NUCLEOTIDE SEQUENCE [LARGE SCALE GENOMIC DNA]</scope>
    <source>
        <strain evidence="21">J</strain>
    </source>
</reference>
<evidence type="ECO:0000256" key="3">
    <source>
        <dbReference type="ARBA" id="ARBA00006702"/>
    </source>
</evidence>
<dbReference type="EMBL" id="CM004467">
    <property type="protein sequence ID" value="OCT98302.1"/>
    <property type="molecule type" value="Genomic_DNA"/>
</dbReference>
<dbReference type="SUPFAM" id="SSF81606">
    <property type="entry name" value="PP2C-like"/>
    <property type="match status" value="1"/>
</dbReference>
<comment type="function">
    <text evidence="14">Dephosphorylates and concomitantly deactivates CaM-kinase II activated upon autophosphorylation, and CaM-kinases IV and I activated upon phosphorylation by CaM-kinase kinase. Promotes apoptosis.</text>
</comment>
<dbReference type="FunFam" id="3.60.40.10:FF:000032">
    <property type="entry name" value="Protein phosphatase, Mg2+/Mn2+-dependent, 1F"/>
    <property type="match status" value="1"/>
</dbReference>
<comment type="catalytic activity">
    <reaction evidence="12">
        <text>O-phospho-L-seryl-[protein] + H2O = L-seryl-[protein] + phosphate</text>
        <dbReference type="Rhea" id="RHEA:20629"/>
        <dbReference type="Rhea" id="RHEA-COMP:9863"/>
        <dbReference type="Rhea" id="RHEA-COMP:11604"/>
        <dbReference type="ChEBI" id="CHEBI:15377"/>
        <dbReference type="ChEBI" id="CHEBI:29999"/>
        <dbReference type="ChEBI" id="CHEBI:43474"/>
        <dbReference type="ChEBI" id="CHEBI:83421"/>
        <dbReference type="EC" id="3.1.3.16"/>
    </reaction>
</comment>
<keyword evidence="11" id="KW-0464">Manganese</keyword>
<evidence type="ECO:0000256" key="12">
    <source>
        <dbReference type="ARBA" id="ARBA00047761"/>
    </source>
</evidence>
<comment type="subunit">
    <text evidence="15">Associates with FEM1B.</text>
</comment>
<evidence type="ECO:0000256" key="2">
    <source>
        <dbReference type="ARBA" id="ARBA00001946"/>
    </source>
</evidence>
<evidence type="ECO:0000256" key="9">
    <source>
        <dbReference type="ARBA" id="ARBA00022842"/>
    </source>
</evidence>
<organism evidence="20 21">
    <name type="scientific">Xenopus laevis</name>
    <name type="common">African clawed frog</name>
    <dbReference type="NCBI Taxonomy" id="8355"/>
    <lineage>
        <taxon>Eukaryota</taxon>
        <taxon>Metazoa</taxon>
        <taxon>Chordata</taxon>
        <taxon>Craniata</taxon>
        <taxon>Vertebrata</taxon>
        <taxon>Euteleostomi</taxon>
        <taxon>Amphibia</taxon>
        <taxon>Batrachia</taxon>
        <taxon>Anura</taxon>
        <taxon>Pipoidea</taxon>
        <taxon>Pipidae</taxon>
        <taxon>Xenopodinae</taxon>
        <taxon>Xenopus</taxon>
        <taxon>Xenopus</taxon>
    </lineage>
</organism>
<comment type="cofactor">
    <cofactor evidence="2">
        <name>Mg(2+)</name>
        <dbReference type="ChEBI" id="CHEBI:18420"/>
    </cofactor>
</comment>
<comment type="catalytic activity">
    <reaction evidence="13">
        <text>O-phospho-L-threonyl-[protein] + H2O = L-threonyl-[protein] + phosphate</text>
        <dbReference type="Rhea" id="RHEA:47004"/>
        <dbReference type="Rhea" id="RHEA-COMP:11060"/>
        <dbReference type="Rhea" id="RHEA-COMP:11605"/>
        <dbReference type="ChEBI" id="CHEBI:15377"/>
        <dbReference type="ChEBI" id="CHEBI:30013"/>
        <dbReference type="ChEBI" id="CHEBI:43474"/>
        <dbReference type="ChEBI" id="CHEBI:61977"/>
        <dbReference type="EC" id="3.1.3.16"/>
    </reaction>
</comment>
<name>A0A974DUW3_XENLA</name>
<dbReference type="EC" id="3.1.3.16" evidence="4"/>
<dbReference type="GO" id="GO:0035556">
    <property type="term" value="P:intracellular signal transduction"/>
    <property type="evidence" value="ECO:0007669"/>
    <property type="project" value="UniProtKB-ARBA"/>
</dbReference>
<dbReference type="Proteomes" id="UP000694892">
    <property type="component" value="Chromosome 1S"/>
</dbReference>
<evidence type="ECO:0000256" key="6">
    <source>
        <dbReference type="ARBA" id="ARBA00022703"/>
    </source>
</evidence>
<evidence type="ECO:0000256" key="8">
    <source>
        <dbReference type="ARBA" id="ARBA00022801"/>
    </source>
</evidence>
<dbReference type="Gene3D" id="3.60.40.10">
    <property type="entry name" value="PPM-type phosphatase domain"/>
    <property type="match status" value="1"/>
</dbReference>
<keyword evidence="8 18" id="KW-0378">Hydrolase</keyword>
<evidence type="ECO:0000256" key="10">
    <source>
        <dbReference type="ARBA" id="ARBA00022912"/>
    </source>
</evidence>
<dbReference type="PROSITE" id="PS01032">
    <property type="entry name" value="PPM_1"/>
    <property type="match status" value="1"/>
</dbReference>
<protein>
    <recommendedName>
        <fullName evidence="16">Protein phosphatase 1F</fullName>
        <ecNumber evidence="4">3.1.3.16</ecNumber>
    </recommendedName>
    <alternativeName>
        <fullName evidence="17">Ca(2+)/calmodulin-dependent protein kinase phosphatase</fullName>
    </alternativeName>
</protein>
<evidence type="ECO:0000256" key="16">
    <source>
        <dbReference type="ARBA" id="ARBA00070217"/>
    </source>
</evidence>
<evidence type="ECO:0000256" key="17">
    <source>
        <dbReference type="ARBA" id="ARBA00078783"/>
    </source>
</evidence>
<accession>A0A974DUW3</accession>
<dbReference type="PANTHER" id="PTHR13832">
    <property type="entry name" value="PROTEIN PHOSPHATASE 2C"/>
    <property type="match status" value="1"/>
</dbReference>
<proteinExistence type="inferred from homology"/>
<evidence type="ECO:0000256" key="18">
    <source>
        <dbReference type="RuleBase" id="RU003465"/>
    </source>
</evidence>
<dbReference type="GO" id="GO:0005829">
    <property type="term" value="C:cytosol"/>
    <property type="evidence" value="ECO:0007669"/>
    <property type="project" value="TreeGrafter"/>
</dbReference>
<dbReference type="GO" id="GO:0006915">
    <property type="term" value="P:apoptotic process"/>
    <property type="evidence" value="ECO:0007669"/>
    <property type="project" value="UniProtKB-KW"/>
</dbReference>
<evidence type="ECO:0000256" key="5">
    <source>
        <dbReference type="ARBA" id="ARBA00022553"/>
    </source>
</evidence>
<dbReference type="InterPro" id="IPR000222">
    <property type="entry name" value="PP2C_BS"/>
</dbReference>
<comment type="cofactor">
    <cofactor evidence="1">
        <name>Mn(2+)</name>
        <dbReference type="ChEBI" id="CHEBI:29035"/>
    </cofactor>
</comment>
<dbReference type="Pfam" id="PF00481">
    <property type="entry name" value="PP2C"/>
    <property type="match status" value="1"/>
</dbReference>
<evidence type="ECO:0000256" key="11">
    <source>
        <dbReference type="ARBA" id="ARBA00023211"/>
    </source>
</evidence>
<keyword evidence="5" id="KW-0597">Phosphoprotein</keyword>
<dbReference type="InterPro" id="IPR036457">
    <property type="entry name" value="PPM-type-like_dom_sf"/>
</dbReference>
<sequence>MEHKDGALRECLLALQRDLPARGEQLRPQSRYVSQAEAEGELTEVLLKFLRNSVTPLHIAAFLTQTVVHQTLQGDLSSFAKNETQESTEENVELLCSESLFHYCLQCLQEVVLQWLEQLPPLPPFPREICVSVHAIRNTRRKMEDRHVILQDFNTLFGIKDSIPRSYFAVFDGHGGVDAANYASTYLHVNVARHERLEQDPAQALRESFQRTDSMFLKKAKREVFVRNALGRRLRSGTTGVCFLLEGDRLHVAWLGDSQVLLVRQGSHMTLMDPHKPERKDERERIESLGGCVAFMGCWRVNGTLAVSRAIGDIDQKPFVSGEGDVTSHILSGKEDFLVLACDGFYDTVSPPEVPGLVLDYLQESGGNWQHVAERLVTVAKEGGSSDNITVLVVFLQHPQKLLDDIQAQGSVEGQPLFDFGGEIVEVTSETMKGEFLSHLGKA</sequence>
<dbReference type="GO" id="GO:0005634">
    <property type="term" value="C:nucleus"/>
    <property type="evidence" value="ECO:0007669"/>
    <property type="project" value="TreeGrafter"/>
</dbReference>
<keyword evidence="7" id="KW-0479">Metal-binding</keyword>
<dbReference type="GO" id="GO:0004722">
    <property type="term" value="F:protein serine/threonine phosphatase activity"/>
    <property type="evidence" value="ECO:0007669"/>
    <property type="project" value="UniProtKB-EC"/>
</dbReference>
<dbReference type="PROSITE" id="PS51746">
    <property type="entry name" value="PPM_2"/>
    <property type="match status" value="1"/>
</dbReference>
<keyword evidence="10 18" id="KW-0904">Protein phosphatase</keyword>
<evidence type="ECO:0000256" key="1">
    <source>
        <dbReference type="ARBA" id="ARBA00001936"/>
    </source>
</evidence>
<evidence type="ECO:0000256" key="7">
    <source>
        <dbReference type="ARBA" id="ARBA00022723"/>
    </source>
</evidence>
<evidence type="ECO:0000256" key="15">
    <source>
        <dbReference type="ARBA" id="ARBA00062034"/>
    </source>
</evidence>
<dbReference type="AlphaFoldDB" id="A0A974DUW3"/>
<dbReference type="InterPro" id="IPR015655">
    <property type="entry name" value="PP2C"/>
</dbReference>
<dbReference type="CDD" id="cd00143">
    <property type="entry name" value="PP2Cc"/>
    <property type="match status" value="1"/>
</dbReference>
<dbReference type="OMA" id="PFHCSRE"/>